<dbReference type="EMBL" id="JARQZJ010000040">
    <property type="protein sequence ID" value="KAK9877146.1"/>
    <property type="molecule type" value="Genomic_DNA"/>
</dbReference>
<evidence type="ECO:0000313" key="1">
    <source>
        <dbReference type="EMBL" id="KAK9877146.1"/>
    </source>
</evidence>
<organism evidence="1 2">
    <name type="scientific">Henosepilachna vigintioctopunctata</name>
    <dbReference type="NCBI Taxonomy" id="420089"/>
    <lineage>
        <taxon>Eukaryota</taxon>
        <taxon>Metazoa</taxon>
        <taxon>Ecdysozoa</taxon>
        <taxon>Arthropoda</taxon>
        <taxon>Hexapoda</taxon>
        <taxon>Insecta</taxon>
        <taxon>Pterygota</taxon>
        <taxon>Neoptera</taxon>
        <taxon>Endopterygota</taxon>
        <taxon>Coleoptera</taxon>
        <taxon>Polyphaga</taxon>
        <taxon>Cucujiformia</taxon>
        <taxon>Coccinelloidea</taxon>
        <taxon>Coccinellidae</taxon>
        <taxon>Epilachninae</taxon>
        <taxon>Epilachnini</taxon>
        <taxon>Henosepilachna</taxon>
    </lineage>
</organism>
<keyword evidence="2" id="KW-1185">Reference proteome</keyword>
<accession>A0AAW1U8W7</accession>
<sequence>MINTALNQKLQEIVPSNKSSKTEQWDDIKNAGGVEIVDSVYDQTMQLNKKFLSRRNCIEYLIFSKIKIMLVSYLVDVVIKLTDSKRLQRDKETEKAKLQR</sequence>
<gene>
    <name evidence="1" type="ORF">WA026_016890</name>
</gene>
<dbReference type="AlphaFoldDB" id="A0AAW1U8W7"/>
<evidence type="ECO:0000313" key="2">
    <source>
        <dbReference type="Proteomes" id="UP001431783"/>
    </source>
</evidence>
<proteinExistence type="predicted"/>
<comment type="caution">
    <text evidence="1">The sequence shown here is derived from an EMBL/GenBank/DDBJ whole genome shotgun (WGS) entry which is preliminary data.</text>
</comment>
<name>A0AAW1U8W7_9CUCU</name>
<reference evidence="1 2" key="1">
    <citation type="submission" date="2023-03" db="EMBL/GenBank/DDBJ databases">
        <title>Genome insight into feeding habits of ladybird beetles.</title>
        <authorList>
            <person name="Li H.-S."/>
            <person name="Huang Y.-H."/>
            <person name="Pang H."/>
        </authorList>
    </citation>
    <scope>NUCLEOTIDE SEQUENCE [LARGE SCALE GENOMIC DNA]</scope>
    <source>
        <strain evidence="1">SYSU_2023b</strain>
        <tissue evidence="1">Whole body</tissue>
    </source>
</reference>
<dbReference type="Proteomes" id="UP001431783">
    <property type="component" value="Unassembled WGS sequence"/>
</dbReference>
<protein>
    <submittedName>
        <fullName evidence="1">Uncharacterized protein</fullName>
    </submittedName>
</protein>